<proteinExistence type="predicted"/>
<sequence>MVRFSTAALILSVFVILGAVIGGAGATQGLTELGAVNAVGGAFTVALAAALTVYWMTQLNIPVSISQAVVGAIIGWNFFSGSPTNLSVVLKIVGTWIACPALSGLFSAMLYKGITWGLQRQKLHLLRLDSYTRWGLIVVGAMASYALGANNIANVMGVFVPSDPFRAIAVGHLGEISAAQQLFLLGAIAIAVGVYTDSQKVMMTVGNNLMPLNPIGAFVVVLAEFIVLFIFSSSSLQHLFIQWGLPPIPLIPVSSAQAAVGAVIGVGLLKGAKGARQINWRVLQDIVSSWISTPIMAAVISFILLFVVQNVFDQPVYLR</sequence>
<evidence type="ECO:0000256" key="1">
    <source>
        <dbReference type="ARBA" id="ARBA00004141"/>
    </source>
</evidence>
<dbReference type="InterPro" id="IPR001204">
    <property type="entry name" value="Phos_transporter"/>
</dbReference>
<gene>
    <name evidence="7" type="ORF">KA717_06520</name>
</gene>
<dbReference type="EMBL" id="CP073041">
    <property type="protein sequence ID" value="UXE62429.1"/>
    <property type="molecule type" value="Genomic_DNA"/>
</dbReference>
<dbReference type="GO" id="GO:0035435">
    <property type="term" value="P:phosphate ion transmembrane transport"/>
    <property type="evidence" value="ECO:0007669"/>
    <property type="project" value="TreeGrafter"/>
</dbReference>
<dbReference type="Proteomes" id="UP001065613">
    <property type="component" value="Chromosome"/>
</dbReference>
<name>A0A977KYS3_9CYAN</name>
<evidence type="ECO:0000256" key="4">
    <source>
        <dbReference type="ARBA" id="ARBA00022989"/>
    </source>
</evidence>
<reference evidence="7" key="1">
    <citation type="submission" date="2021-04" db="EMBL/GenBank/DDBJ databases">
        <title>Genome sequence of Woronichinia naegeliana from Washington state freshwater lake bloom.</title>
        <authorList>
            <person name="Dreher T.W."/>
        </authorList>
    </citation>
    <scope>NUCLEOTIDE SEQUENCE</scope>
    <source>
        <strain evidence="7">WA131</strain>
    </source>
</reference>
<dbReference type="PANTHER" id="PTHR11101">
    <property type="entry name" value="PHOSPHATE TRANSPORTER"/>
    <property type="match status" value="1"/>
</dbReference>
<feature type="transmembrane region" description="Helical" evidence="6">
    <location>
        <begin position="131"/>
        <end position="153"/>
    </location>
</feature>
<keyword evidence="2" id="KW-0813">Transport</keyword>
<evidence type="ECO:0000256" key="5">
    <source>
        <dbReference type="ARBA" id="ARBA00023136"/>
    </source>
</evidence>
<keyword evidence="5 6" id="KW-0472">Membrane</keyword>
<accession>A0A977KYS3</accession>
<feature type="transmembrane region" description="Helical" evidence="6">
    <location>
        <begin position="215"/>
        <end position="236"/>
    </location>
</feature>
<feature type="transmembrane region" description="Helical" evidence="6">
    <location>
        <begin position="63"/>
        <end position="82"/>
    </location>
</feature>
<keyword evidence="4 6" id="KW-1133">Transmembrane helix</keyword>
<feature type="transmembrane region" description="Helical" evidence="6">
    <location>
        <begin position="36"/>
        <end position="56"/>
    </location>
</feature>
<dbReference type="KEGG" id="wna:KA717_06520"/>
<evidence type="ECO:0000256" key="3">
    <source>
        <dbReference type="ARBA" id="ARBA00022692"/>
    </source>
</evidence>
<evidence type="ECO:0000256" key="6">
    <source>
        <dbReference type="SAM" id="Phobius"/>
    </source>
</evidence>
<organism evidence="7">
    <name type="scientific">Woronichinia naegeliana WA131</name>
    <dbReference type="NCBI Taxonomy" id="2824559"/>
    <lineage>
        <taxon>Bacteria</taxon>
        <taxon>Bacillati</taxon>
        <taxon>Cyanobacteriota</taxon>
        <taxon>Cyanophyceae</taxon>
        <taxon>Synechococcales</taxon>
        <taxon>Coelosphaeriaceae</taxon>
        <taxon>Woronichinia</taxon>
    </lineage>
</organism>
<feature type="transmembrane region" description="Helical" evidence="6">
    <location>
        <begin position="88"/>
        <end position="111"/>
    </location>
</feature>
<feature type="transmembrane region" description="Helical" evidence="6">
    <location>
        <begin position="173"/>
        <end position="195"/>
    </location>
</feature>
<feature type="transmembrane region" description="Helical" evidence="6">
    <location>
        <begin position="290"/>
        <end position="312"/>
    </location>
</feature>
<dbReference type="GO" id="GO:0016020">
    <property type="term" value="C:membrane"/>
    <property type="evidence" value="ECO:0007669"/>
    <property type="project" value="UniProtKB-SubCell"/>
</dbReference>
<evidence type="ECO:0000256" key="2">
    <source>
        <dbReference type="ARBA" id="ARBA00022448"/>
    </source>
</evidence>
<dbReference type="GO" id="GO:0005315">
    <property type="term" value="F:phosphate transmembrane transporter activity"/>
    <property type="evidence" value="ECO:0007669"/>
    <property type="project" value="InterPro"/>
</dbReference>
<protein>
    <submittedName>
        <fullName evidence="7">Inorganic phosphate transporter</fullName>
    </submittedName>
</protein>
<dbReference type="Pfam" id="PF01384">
    <property type="entry name" value="PHO4"/>
    <property type="match status" value="1"/>
</dbReference>
<dbReference type="AlphaFoldDB" id="A0A977KYS3"/>
<dbReference type="PANTHER" id="PTHR11101:SF80">
    <property type="entry name" value="PHOSPHATE TRANSPORTER"/>
    <property type="match status" value="1"/>
</dbReference>
<feature type="transmembrane region" description="Helical" evidence="6">
    <location>
        <begin position="248"/>
        <end position="269"/>
    </location>
</feature>
<comment type="subcellular location">
    <subcellularLocation>
        <location evidence="1">Membrane</location>
        <topology evidence="1">Multi-pass membrane protein</topology>
    </subcellularLocation>
</comment>
<evidence type="ECO:0000313" key="7">
    <source>
        <dbReference type="EMBL" id="UXE62429.1"/>
    </source>
</evidence>
<keyword evidence="3 6" id="KW-0812">Transmembrane</keyword>